<evidence type="ECO:0000313" key="2">
    <source>
        <dbReference type="Proteomes" id="UP000031668"/>
    </source>
</evidence>
<reference evidence="1 2" key="1">
    <citation type="journal article" date="2014" name="Genome Biol. Evol.">
        <title>The genome of the myxosporean Thelohanellus kitauei shows adaptations to nutrient acquisition within its fish host.</title>
        <authorList>
            <person name="Yang Y."/>
            <person name="Xiong J."/>
            <person name="Zhou Z."/>
            <person name="Huo F."/>
            <person name="Miao W."/>
            <person name="Ran C."/>
            <person name="Liu Y."/>
            <person name="Zhang J."/>
            <person name="Feng J."/>
            <person name="Wang M."/>
            <person name="Wang M."/>
            <person name="Wang L."/>
            <person name="Yao B."/>
        </authorList>
    </citation>
    <scope>NUCLEOTIDE SEQUENCE [LARGE SCALE GENOMIC DNA]</scope>
    <source>
        <strain evidence="1">Wuqing</strain>
    </source>
</reference>
<dbReference type="AlphaFoldDB" id="A0A0C2IFX6"/>
<keyword evidence="2" id="KW-1185">Reference proteome</keyword>
<gene>
    <name evidence="1" type="ORF">RF11_13281</name>
</gene>
<accession>A0A0C2IFX6</accession>
<evidence type="ECO:0000313" key="1">
    <source>
        <dbReference type="EMBL" id="KII64204.1"/>
    </source>
</evidence>
<protein>
    <submittedName>
        <fullName evidence="1">Uncharacterized protein</fullName>
    </submittedName>
</protein>
<proteinExistence type="predicted"/>
<dbReference type="EMBL" id="JWZT01004401">
    <property type="protein sequence ID" value="KII64204.1"/>
    <property type="molecule type" value="Genomic_DNA"/>
</dbReference>
<name>A0A0C2IFX6_THEKT</name>
<comment type="caution">
    <text evidence="1">The sequence shown here is derived from an EMBL/GenBank/DDBJ whole genome shotgun (WGS) entry which is preliminary data.</text>
</comment>
<dbReference type="Proteomes" id="UP000031668">
    <property type="component" value="Unassembled WGS sequence"/>
</dbReference>
<sequence length="100" mass="12075">MLSHRLKFGQQIIKKRFGYLSIFTFEGLYESMGLIYFDDFPNFIVSYACSMKEDNNDVIHHFRSKIPDFAMMIFKDSYIEFIIKIQFYKDSFLLRKIKSQ</sequence>
<organism evidence="1 2">
    <name type="scientific">Thelohanellus kitauei</name>
    <name type="common">Myxosporean</name>
    <dbReference type="NCBI Taxonomy" id="669202"/>
    <lineage>
        <taxon>Eukaryota</taxon>
        <taxon>Metazoa</taxon>
        <taxon>Cnidaria</taxon>
        <taxon>Myxozoa</taxon>
        <taxon>Myxosporea</taxon>
        <taxon>Bivalvulida</taxon>
        <taxon>Platysporina</taxon>
        <taxon>Myxobolidae</taxon>
        <taxon>Thelohanellus</taxon>
    </lineage>
</organism>